<protein>
    <submittedName>
        <fullName evidence="2">Uncharacterized protein</fullName>
    </submittedName>
</protein>
<dbReference type="EMBL" id="CAXAMN010003302">
    <property type="protein sequence ID" value="CAK9003811.1"/>
    <property type="molecule type" value="Genomic_DNA"/>
</dbReference>
<gene>
    <name evidence="2" type="ORF">CCMP2556_LOCUS7425</name>
</gene>
<accession>A0ABP0IMJ4</accession>
<sequence length="176" mass="19162">MAPHLTTEWRMDLHHSFVSFGECRPQGCHRKQPRMLSPKTSHRDRPGKTNRSTGGAVTTRAEHQDCWEGANEATSSSLQSFVKSLANPQRSTALVIALSFMAVGVQAWEEEVLLSRMLLFLGVLLIPAAVGQPSAAAEVLEVADLSEVARTQPKLAEVPPALTMELDLETPPCPPV</sequence>
<organism evidence="2 3">
    <name type="scientific">Durusdinium trenchii</name>
    <dbReference type="NCBI Taxonomy" id="1381693"/>
    <lineage>
        <taxon>Eukaryota</taxon>
        <taxon>Sar</taxon>
        <taxon>Alveolata</taxon>
        <taxon>Dinophyceae</taxon>
        <taxon>Suessiales</taxon>
        <taxon>Symbiodiniaceae</taxon>
        <taxon>Durusdinium</taxon>
    </lineage>
</organism>
<reference evidence="2 3" key="1">
    <citation type="submission" date="2024-02" db="EMBL/GenBank/DDBJ databases">
        <authorList>
            <person name="Chen Y."/>
            <person name="Shah S."/>
            <person name="Dougan E. K."/>
            <person name="Thang M."/>
            <person name="Chan C."/>
        </authorList>
    </citation>
    <scope>NUCLEOTIDE SEQUENCE [LARGE SCALE GENOMIC DNA]</scope>
</reference>
<feature type="region of interest" description="Disordered" evidence="1">
    <location>
        <begin position="27"/>
        <end position="60"/>
    </location>
</feature>
<dbReference type="Proteomes" id="UP001642484">
    <property type="component" value="Unassembled WGS sequence"/>
</dbReference>
<evidence type="ECO:0000313" key="2">
    <source>
        <dbReference type="EMBL" id="CAK9003811.1"/>
    </source>
</evidence>
<evidence type="ECO:0000256" key="1">
    <source>
        <dbReference type="SAM" id="MobiDB-lite"/>
    </source>
</evidence>
<comment type="caution">
    <text evidence="2">The sequence shown here is derived from an EMBL/GenBank/DDBJ whole genome shotgun (WGS) entry which is preliminary data.</text>
</comment>
<proteinExistence type="predicted"/>
<name>A0ABP0IMJ4_9DINO</name>
<keyword evidence="3" id="KW-1185">Reference proteome</keyword>
<evidence type="ECO:0000313" key="3">
    <source>
        <dbReference type="Proteomes" id="UP001642484"/>
    </source>
</evidence>